<dbReference type="KEGG" id="vg:40080224"/>
<dbReference type="Proteomes" id="UP000221614">
    <property type="component" value="Segment"/>
</dbReference>
<evidence type="ECO:0000313" key="2">
    <source>
        <dbReference type="Proteomes" id="UP000221614"/>
    </source>
</evidence>
<accession>A0A0S3UG03</accession>
<protein>
    <submittedName>
        <fullName evidence="1">Uncharacterized protein</fullName>
    </submittedName>
</protein>
<organism evidence="1 2">
    <name type="scientific">Pseudomonas phage phiR18</name>
    <dbReference type="NCBI Taxonomy" id="1752027"/>
    <lineage>
        <taxon>Viruses</taxon>
        <taxon>Duplodnaviria</taxon>
        <taxon>Heunggongvirae</taxon>
        <taxon>Uroviricota</taxon>
        <taxon>Caudoviricetes</taxon>
        <taxon>Kochitakasuvirus</taxon>
        <taxon>Kochitakasuvirus R18</taxon>
    </lineage>
</organism>
<proteinExistence type="predicted"/>
<keyword evidence="2" id="KW-1185">Reference proteome</keyword>
<name>A0A0S3UG03_9CAUD</name>
<dbReference type="RefSeq" id="YP_009604330.1">
    <property type="nucleotide sequence ID" value="NC_041964.1"/>
</dbReference>
<reference evidence="1" key="1">
    <citation type="journal article" date="2016" name="Genome Announc.">
        <title>Complete Genome Sequences of Broad-Host-Range Pseudomonas aeruginosa Bacteriophages phiR18 and phiS12-1.</title>
        <authorList>
            <person name="Furusawa T."/>
            <person name="Iwano H."/>
            <person name="Higuchi H."/>
            <person name="Usui M."/>
            <person name="Maruyama F."/>
            <person name="Nakagawa I."/>
            <person name="Yokota H."/>
            <person name="Tamura Y."/>
        </authorList>
    </citation>
    <scope>NUCLEOTIDE SEQUENCE [LARGE SCALE GENOMIC DNA]</scope>
</reference>
<sequence length="112" mass="12429">MTRRTAAKPAVPTFDVPGYDKLRDVLHAAYQQASVGKGHERHGSEAAFEEQSTQIISGLMGTSDGMYFQAMKKLNESRGMEHEARKRELLGAIVYIAGIYIFEEAHNAAERS</sequence>
<dbReference type="EMBL" id="LC102729">
    <property type="protein sequence ID" value="BAU16358.1"/>
    <property type="molecule type" value="Genomic_DNA"/>
</dbReference>
<evidence type="ECO:0000313" key="1">
    <source>
        <dbReference type="EMBL" id="BAU16358.1"/>
    </source>
</evidence>
<dbReference type="GeneID" id="40080224"/>